<organism evidence="2">
    <name type="scientific">Cotesia flavipes</name>
    <name type="common">Parasitic wasp</name>
    <name type="synonym">Apanteles flavipes</name>
    <dbReference type="NCBI Taxonomy" id="89805"/>
    <lineage>
        <taxon>Eukaryota</taxon>
        <taxon>Metazoa</taxon>
        <taxon>Ecdysozoa</taxon>
        <taxon>Arthropoda</taxon>
        <taxon>Hexapoda</taxon>
        <taxon>Insecta</taxon>
        <taxon>Pterygota</taxon>
        <taxon>Neoptera</taxon>
        <taxon>Endopterygota</taxon>
        <taxon>Hymenoptera</taxon>
        <taxon>Apocrita</taxon>
        <taxon>Ichneumonoidea</taxon>
        <taxon>Braconidae</taxon>
        <taxon>Microgastrinae</taxon>
        <taxon>Cotesia</taxon>
    </lineage>
</organism>
<protein>
    <submittedName>
        <fullName evidence="2">Teratocyte protein IV</fullName>
    </submittedName>
</protein>
<dbReference type="Gene3D" id="2.40.128.20">
    <property type="match status" value="1"/>
</dbReference>
<evidence type="ECO:0000256" key="1">
    <source>
        <dbReference type="SAM" id="SignalP"/>
    </source>
</evidence>
<feature type="chain" id="PRO_5035458999" evidence="1">
    <location>
        <begin position="20"/>
        <end position="187"/>
    </location>
</feature>
<name>A0A8K1YTU4_COTFL</name>
<sequence length="187" mass="20720">MKNLIIICILAAVFDQIRSAAITNHSCSSIQVATVVVNVSAISGNYFGCVDSPNKPPASKQCISLNLEPTSSNSWNSRLFSISNETGKRESFACEATIKNQEIELKDNSLNSTMPRVTFTLLDTNNDYLIYLGCNDEIKNGWISYLAKTQDLCSTYRYKLDEAIDKYGLKAIPLVQVNHDNCGSYEV</sequence>
<dbReference type="AlphaFoldDB" id="A0A8K1YTU4"/>
<keyword evidence="1" id="KW-0732">Signal</keyword>
<accession>A0A8K1YTU4</accession>
<feature type="signal peptide" evidence="1">
    <location>
        <begin position="1"/>
        <end position="19"/>
    </location>
</feature>
<reference evidence="2" key="1">
    <citation type="submission" date="2021-08" db="EMBL/GenBank/DDBJ databases">
        <title>Proteotranscriptomics reveals the secretory dynamics of teratocytes, master regulators of parasitization by the endoparasitoid wasp Cotesia flavipes.</title>
        <authorList>
            <person name="Pinto C.G."/>
            <person name="Walker A.A."/>
            <person name="Robinson S."/>
            <person name="King G.F."/>
            <person name="Rossi G.D."/>
        </authorList>
    </citation>
    <scope>NUCLEOTIDE SEQUENCE</scope>
</reference>
<proteinExistence type="evidence at transcript level"/>
<dbReference type="InterPro" id="IPR012674">
    <property type="entry name" value="Calycin"/>
</dbReference>
<evidence type="ECO:0000313" key="2">
    <source>
        <dbReference type="EMBL" id="UEP64318.1"/>
    </source>
</evidence>
<dbReference type="SUPFAM" id="SSF50814">
    <property type="entry name" value="Lipocalins"/>
    <property type="match status" value="1"/>
</dbReference>
<dbReference type="EMBL" id="MZ746725">
    <property type="protein sequence ID" value="UEP64318.1"/>
    <property type="molecule type" value="mRNA"/>
</dbReference>